<proteinExistence type="predicted"/>
<reference evidence="2" key="1">
    <citation type="submission" date="2020-12" db="EMBL/GenBank/DDBJ databases">
        <title>Clostridium thailandense sp. nov., a novel acetogenic bacterium isolated from peat land soil in Thailand.</title>
        <authorList>
            <person name="Chaikitkaew S."/>
            <person name="Birkeland N.K."/>
        </authorList>
    </citation>
    <scope>NUCLEOTIDE SEQUENCE</scope>
    <source>
        <strain evidence="2">PL3</strain>
    </source>
</reference>
<dbReference type="EMBL" id="JAEEGC010000166">
    <property type="protein sequence ID" value="MBV7276259.1"/>
    <property type="molecule type" value="Genomic_DNA"/>
</dbReference>
<evidence type="ECO:0000256" key="1">
    <source>
        <dbReference type="SAM" id="Phobius"/>
    </source>
</evidence>
<evidence type="ECO:0000313" key="2">
    <source>
        <dbReference type="EMBL" id="MBV7276259.1"/>
    </source>
</evidence>
<gene>
    <name evidence="2" type="ORF">I6U48_25585</name>
</gene>
<keyword evidence="3" id="KW-1185">Reference proteome</keyword>
<sequence>MSFAAILRSDLIKYKRTVLWKGIFLTPILSFMLLFADLYLRYEYLISSIQMKKASEVGIFTKMDVLFYQNHMAALWFMLFNLAVVAVSVIINYTEYSENTWKQILSRPIERSKIYLSKWLITFAAALILITLNGIALIIVKKLFNIEGNSSLILRYMWFEIAGAVGVVSFQQFISCYFKNSLGAAAVGFTGAVGAYLFAQSKVLGNLVPYACFLRVLPLEDMSDAITAGVSGIVLGILWFLIGVYEFNKRDIQ</sequence>
<dbReference type="Pfam" id="PF12730">
    <property type="entry name" value="ABC2_membrane_4"/>
    <property type="match status" value="1"/>
</dbReference>
<feature type="transmembrane region" description="Helical" evidence="1">
    <location>
        <begin position="152"/>
        <end position="170"/>
    </location>
</feature>
<dbReference type="PANTHER" id="PTHR37305:SF1">
    <property type="entry name" value="MEMBRANE PROTEIN"/>
    <property type="match status" value="1"/>
</dbReference>
<dbReference type="Proteomes" id="UP000694308">
    <property type="component" value="Unassembled WGS sequence"/>
</dbReference>
<name>A0A949X4C9_9CLOT</name>
<dbReference type="AlphaFoldDB" id="A0A949X4C9"/>
<feature type="transmembrane region" description="Helical" evidence="1">
    <location>
        <begin position="18"/>
        <end position="40"/>
    </location>
</feature>
<feature type="transmembrane region" description="Helical" evidence="1">
    <location>
        <begin position="115"/>
        <end position="140"/>
    </location>
</feature>
<organism evidence="2 3">
    <name type="scientific">Clostridium thailandense</name>
    <dbReference type="NCBI Taxonomy" id="2794346"/>
    <lineage>
        <taxon>Bacteria</taxon>
        <taxon>Bacillati</taxon>
        <taxon>Bacillota</taxon>
        <taxon>Clostridia</taxon>
        <taxon>Eubacteriales</taxon>
        <taxon>Clostridiaceae</taxon>
        <taxon>Clostridium</taxon>
    </lineage>
</organism>
<accession>A0A949X4C9</accession>
<dbReference type="RefSeq" id="WP_218323299.1">
    <property type="nucleotide sequence ID" value="NZ_JAEEGC010000166.1"/>
</dbReference>
<keyword evidence="1" id="KW-1133">Transmembrane helix</keyword>
<keyword evidence="1" id="KW-0472">Membrane</keyword>
<dbReference type="CDD" id="cd21809">
    <property type="entry name" value="ABC-2_lan_permease-like"/>
    <property type="match status" value="1"/>
</dbReference>
<feature type="transmembrane region" description="Helical" evidence="1">
    <location>
        <begin position="182"/>
        <end position="199"/>
    </location>
</feature>
<feature type="transmembrane region" description="Helical" evidence="1">
    <location>
        <begin position="225"/>
        <end position="245"/>
    </location>
</feature>
<evidence type="ECO:0000313" key="3">
    <source>
        <dbReference type="Proteomes" id="UP000694308"/>
    </source>
</evidence>
<comment type="caution">
    <text evidence="2">The sequence shown here is derived from an EMBL/GenBank/DDBJ whole genome shotgun (WGS) entry which is preliminary data.</text>
</comment>
<dbReference type="PANTHER" id="PTHR37305">
    <property type="entry name" value="INTEGRAL MEMBRANE PROTEIN-RELATED"/>
    <property type="match status" value="1"/>
</dbReference>
<protein>
    <submittedName>
        <fullName evidence="2">ABC transporter permease</fullName>
    </submittedName>
</protein>
<keyword evidence="1" id="KW-0812">Transmembrane</keyword>
<feature type="transmembrane region" description="Helical" evidence="1">
    <location>
        <begin position="73"/>
        <end position="94"/>
    </location>
</feature>